<evidence type="ECO:0000313" key="8">
    <source>
        <dbReference type="Proteomes" id="UP000613208"/>
    </source>
</evidence>
<dbReference type="Pfam" id="PF04472">
    <property type="entry name" value="SepF"/>
    <property type="match status" value="1"/>
</dbReference>
<feature type="compositionally biased region" description="Basic and acidic residues" evidence="6">
    <location>
        <begin position="38"/>
        <end position="51"/>
    </location>
</feature>
<dbReference type="HAMAP" id="MF_01197">
    <property type="entry name" value="SepF"/>
    <property type="match status" value="1"/>
</dbReference>
<dbReference type="Proteomes" id="UP000613208">
    <property type="component" value="Unassembled WGS sequence"/>
</dbReference>
<dbReference type="PANTHER" id="PTHR35798">
    <property type="entry name" value="CELL DIVISION PROTEIN SEPF"/>
    <property type="match status" value="1"/>
</dbReference>
<dbReference type="Gene3D" id="3.30.110.150">
    <property type="entry name" value="SepF-like protein"/>
    <property type="match status" value="1"/>
</dbReference>
<dbReference type="GO" id="GO:0005737">
    <property type="term" value="C:cytoplasm"/>
    <property type="evidence" value="ECO:0007669"/>
    <property type="project" value="UniProtKB-SubCell"/>
</dbReference>
<evidence type="ECO:0000256" key="3">
    <source>
        <dbReference type="ARBA" id="ARBA00023306"/>
    </source>
</evidence>
<proteinExistence type="inferred from homology"/>
<dbReference type="AlphaFoldDB" id="A0A916Q9W4"/>
<organism evidence="7 8">
    <name type="scientific">Anaerostipes butyraticus</name>
    <dbReference type="NCBI Taxonomy" id="645466"/>
    <lineage>
        <taxon>Bacteria</taxon>
        <taxon>Bacillati</taxon>
        <taxon>Bacillota</taxon>
        <taxon>Clostridia</taxon>
        <taxon>Lachnospirales</taxon>
        <taxon>Lachnospiraceae</taxon>
        <taxon>Anaerostipes</taxon>
    </lineage>
</organism>
<sequence>MKGTVDKLLNLMKLTEDEEYDEEYEEYEDDEEEYEEEKPERFSFFRKKEQPVEEETAAVKQPFESSREAKKRRFTATGGSKVISMNGRGVEVCVIKPKDFVEAQTAADLLKEGRTVVINFEGAELTIAQRSIDFIGGATYALNGSLQAVSSNIFIAAPDSIEVTGDLKNEIMNENTISPQLK</sequence>
<evidence type="ECO:0000256" key="1">
    <source>
        <dbReference type="ARBA" id="ARBA00022618"/>
    </source>
</evidence>
<dbReference type="InterPro" id="IPR007561">
    <property type="entry name" value="Cell_div_SepF/SepF-rel"/>
</dbReference>
<dbReference type="GO" id="GO:0043093">
    <property type="term" value="P:FtsZ-dependent cytokinesis"/>
    <property type="evidence" value="ECO:0007669"/>
    <property type="project" value="UniProtKB-UniRule"/>
</dbReference>
<dbReference type="InterPro" id="IPR038594">
    <property type="entry name" value="SepF-like_sf"/>
</dbReference>
<evidence type="ECO:0000256" key="2">
    <source>
        <dbReference type="ARBA" id="ARBA00023210"/>
    </source>
</evidence>
<protein>
    <recommendedName>
        <fullName evidence="5">Cell division protein SepF</fullName>
    </recommendedName>
</protein>
<evidence type="ECO:0000256" key="4">
    <source>
        <dbReference type="ARBA" id="ARBA00044936"/>
    </source>
</evidence>
<feature type="compositionally biased region" description="Acidic residues" evidence="6">
    <location>
        <begin position="19"/>
        <end position="37"/>
    </location>
</feature>
<feature type="region of interest" description="Disordered" evidence="6">
    <location>
        <begin position="19"/>
        <end position="64"/>
    </location>
</feature>
<evidence type="ECO:0000256" key="6">
    <source>
        <dbReference type="SAM" id="MobiDB-lite"/>
    </source>
</evidence>
<comment type="subcellular location">
    <subcellularLocation>
        <location evidence="5">Cytoplasm</location>
    </subcellularLocation>
    <text evidence="5">Localizes to the division site, in a FtsZ-dependent manner.</text>
</comment>
<dbReference type="GO" id="GO:0000917">
    <property type="term" value="P:division septum assembly"/>
    <property type="evidence" value="ECO:0007669"/>
    <property type="project" value="UniProtKB-KW"/>
</dbReference>
<evidence type="ECO:0000256" key="5">
    <source>
        <dbReference type="HAMAP-Rule" id="MF_01197"/>
    </source>
</evidence>
<keyword evidence="1 5" id="KW-0132">Cell division</keyword>
<reference evidence="7" key="1">
    <citation type="submission" date="2020-06" db="EMBL/GenBank/DDBJ databases">
        <title>Characterization of fructooligosaccharide metabolism and fructooligosaccharide-degrading enzymes in human commensal butyrate producers.</title>
        <authorList>
            <person name="Tanno H."/>
            <person name="Fujii T."/>
            <person name="Hirano K."/>
            <person name="Maeno S."/>
            <person name="Tonozuka T."/>
            <person name="Sakamoto M."/>
            <person name="Ohkuma M."/>
            <person name="Tochio T."/>
            <person name="Endo A."/>
        </authorList>
    </citation>
    <scope>NUCLEOTIDE SEQUENCE</scope>
    <source>
        <strain evidence="7">JCM 17466</strain>
    </source>
</reference>
<keyword evidence="5" id="KW-0963">Cytoplasm</keyword>
<gene>
    <name evidence="5 7" type="primary">sepF</name>
    <name evidence="7" type="ORF">ANBU17_18920</name>
</gene>
<dbReference type="RefSeq" id="WP_201311249.1">
    <property type="nucleotide sequence ID" value="NZ_BLYI01000043.1"/>
</dbReference>
<comment type="caution">
    <text evidence="7">The sequence shown here is derived from an EMBL/GenBank/DDBJ whole genome shotgun (WGS) entry which is preliminary data.</text>
</comment>
<accession>A0A916Q9W4</accession>
<dbReference type="InterPro" id="IPR023052">
    <property type="entry name" value="Cell_div_SepF"/>
</dbReference>
<keyword evidence="2 5" id="KW-0717">Septation</keyword>
<dbReference type="EMBL" id="BLYI01000043">
    <property type="protein sequence ID" value="GFO85545.1"/>
    <property type="molecule type" value="Genomic_DNA"/>
</dbReference>
<keyword evidence="3 5" id="KW-0131">Cell cycle</keyword>
<comment type="function">
    <text evidence="4 5">Cell division protein that is part of the divisome complex and is recruited early to the Z-ring. Probably stimulates Z-ring formation, perhaps through the cross-linking of FtsZ protofilaments. Its function overlaps with FtsA.</text>
</comment>
<name>A0A916Q9W4_9FIRM</name>
<keyword evidence="8" id="KW-1185">Reference proteome</keyword>
<comment type="subunit">
    <text evidence="5">Homodimer. Interacts with FtsZ.</text>
</comment>
<dbReference type="PANTHER" id="PTHR35798:SF1">
    <property type="entry name" value="CELL DIVISION PROTEIN SEPF"/>
    <property type="match status" value="1"/>
</dbReference>
<evidence type="ECO:0000313" key="7">
    <source>
        <dbReference type="EMBL" id="GFO85545.1"/>
    </source>
</evidence>
<comment type="similarity">
    <text evidence="5">Belongs to the SepF family.</text>
</comment>